<dbReference type="GO" id="GO:1990281">
    <property type="term" value="C:efflux pump complex"/>
    <property type="evidence" value="ECO:0007669"/>
    <property type="project" value="TreeGrafter"/>
</dbReference>
<reference evidence="6" key="1">
    <citation type="submission" date="2020-12" db="EMBL/GenBank/DDBJ databases">
        <title>Comparative genomic insights into the epidemiology and virulence of plant pathogenic Pseudomonads from Turkey.</title>
        <authorList>
            <person name="Dillon M."/>
            <person name="Ruiz-Bedoya T."/>
            <person name="Bendalovic-Torma C."/>
            <person name="Guttman K.M."/>
            <person name="Kwak H."/>
            <person name="Middleton M.A."/>
            <person name="Wang P.W."/>
            <person name="Horuz S."/>
            <person name="Aysan Y."/>
            <person name="Guttman D.S."/>
        </authorList>
    </citation>
    <scope>NUCLEOTIDE SEQUENCE</scope>
    <source>
        <strain evidence="6">S5_IA_3a</strain>
    </source>
</reference>
<feature type="coiled-coil region" evidence="3">
    <location>
        <begin position="139"/>
        <end position="166"/>
    </location>
</feature>
<dbReference type="PROSITE" id="PS51257">
    <property type="entry name" value="PROKAR_LIPOPROTEIN"/>
    <property type="match status" value="1"/>
</dbReference>
<comment type="caution">
    <text evidence="6">The sequence shown here is derived from an EMBL/GenBank/DDBJ whole genome shotgun (WGS) entry which is preliminary data.</text>
</comment>
<evidence type="ECO:0000256" key="1">
    <source>
        <dbReference type="ARBA" id="ARBA00009477"/>
    </source>
</evidence>
<dbReference type="GO" id="GO:0015562">
    <property type="term" value="F:efflux transmembrane transporter activity"/>
    <property type="evidence" value="ECO:0007669"/>
    <property type="project" value="TreeGrafter"/>
</dbReference>
<dbReference type="Gene3D" id="2.40.420.20">
    <property type="match status" value="1"/>
</dbReference>
<feature type="chain" id="PRO_5034098257" evidence="4">
    <location>
        <begin position="21"/>
        <end position="369"/>
    </location>
</feature>
<keyword evidence="2 3" id="KW-0175">Coiled coil</keyword>
<dbReference type="InterPro" id="IPR006143">
    <property type="entry name" value="RND_pump_MFP"/>
</dbReference>
<gene>
    <name evidence="6" type="ORF">YA0853_28115</name>
</gene>
<accession>A0A8I1E917</accession>
<dbReference type="Gene3D" id="2.40.50.100">
    <property type="match status" value="1"/>
</dbReference>
<evidence type="ECO:0000259" key="5">
    <source>
        <dbReference type="Pfam" id="PF25917"/>
    </source>
</evidence>
<feature type="signal peptide" evidence="4">
    <location>
        <begin position="1"/>
        <end position="20"/>
    </location>
</feature>
<keyword evidence="4" id="KW-0732">Signal</keyword>
<evidence type="ECO:0000256" key="4">
    <source>
        <dbReference type="SAM" id="SignalP"/>
    </source>
</evidence>
<evidence type="ECO:0000256" key="3">
    <source>
        <dbReference type="SAM" id="Coils"/>
    </source>
</evidence>
<evidence type="ECO:0000313" key="7">
    <source>
        <dbReference type="Proteomes" id="UP000645865"/>
    </source>
</evidence>
<dbReference type="PANTHER" id="PTHR30469">
    <property type="entry name" value="MULTIDRUG RESISTANCE PROTEIN MDTA"/>
    <property type="match status" value="1"/>
</dbReference>
<sequence length="369" mass="38251">MLRLRPFPIAACLLPLVLTACGDSSNLVDPRTQAPLVRPGTVEGASEASRSFTGVVAARVQSDLGFRVSGKILERLVETGQSVKRGQPLMRLDPIDLGLQARAQQESVIAAKARAKQTADDEARYRSLVAAGAISASAYDQIKASADTAKAQLSAAEAQADVARNASGYAVLFADSDGVVVETLAEPGQVVSPGQPVVRLARAGQREAIVHLPETLRPAPGSTAQATLYGDTANAVTAKLRLLSDSADQATRTFEARYVLAGALTNAPIGSTVTLRIAEGAAQAQALRVPIAALYDPGKGTGVWVIAGSPAKVSWRPVQVLGLSDDAARVAGDLKVGEQIVALGAHLLRDGEEVRVPGQDQANVAGSHP</sequence>
<dbReference type="AlphaFoldDB" id="A0A8I1E917"/>
<evidence type="ECO:0000313" key="6">
    <source>
        <dbReference type="EMBL" id="MBI6627488.1"/>
    </source>
</evidence>
<dbReference type="NCBIfam" id="TIGR01730">
    <property type="entry name" value="RND_mfp"/>
    <property type="match status" value="1"/>
</dbReference>
<organism evidence="6 7">
    <name type="scientific">Pseudomonas rhodesiae</name>
    <dbReference type="NCBI Taxonomy" id="76760"/>
    <lineage>
        <taxon>Bacteria</taxon>
        <taxon>Pseudomonadati</taxon>
        <taxon>Pseudomonadota</taxon>
        <taxon>Gammaproteobacteria</taxon>
        <taxon>Pseudomonadales</taxon>
        <taxon>Pseudomonadaceae</taxon>
        <taxon>Pseudomonas</taxon>
    </lineage>
</organism>
<dbReference type="Gene3D" id="2.40.30.170">
    <property type="match status" value="1"/>
</dbReference>
<dbReference type="EMBL" id="JAEILH010000055">
    <property type="protein sequence ID" value="MBI6627488.1"/>
    <property type="molecule type" value="Genomic_DNA"/>
</dbReference>
<proteinExistence type="inferred from homology"/>
<comment type="similarity">
    <text evidence="1">Belongs to the membrane fusion protein (MFP) (TC 8.A.1) family.</text>
</comment>
<dbReference type="InterPro" id="IPR058625">
    <property type="entry name" value="MdtA-like_BSH"/>
</dbReference>
<dbReference type="PANTHER" id="PTHR30469:SF18">
    <property type="entry name" value="RESISTANCE-NODULATION-CELL DIVISION (RND) EFFLUX MEMBRANE FUSION PROTEIN-RELATED"/>
    <property type="match status" value="1"/>
</dbReference>
<protein>
    <submittedName>
        <fullName evidence="6">Efflux RND transporter periplasmic adaptor subunit</fullName>
    </submittedName>
</protein>
<name>A0A8I1E917_9PSED</name>
<dbReference type="Gene3D" id="1.10.287.470">
    <property type="entry name" value="Helix hairpin bin"/>
    <property type="match status" value="1"/>
</dbReference>
<dbReference type="Proteomes" id="UP000645865">
    <property type="component" value="Unassembled WGS sequence"/>
</dbReference>
<dbReference type="Pfam" id="PF25917">
    <property type="entry name" value="BSH_RND"/>
    <property type="match status" value="1"/>
</dbReference>
<dbReference type="SUPFAM" id="SSF111369">
    <property type="entry name" value="HlyD-like secretion proteins"/>
    <property type="match status" value="1"/>
</dbReference>
<feature type="domain" description="Multidrug resistance protein MdtA-like barrel-sandwich hybrid" evidence="5">
    <location>
        <begin position="63"/>
        <end position="196"/>
    </location>
</feature>
<evidence type="ECO:0000256" key="2">
    <source>
        <dbReference type="ARBA" id="ARBA00023054"/>
    </source>
</evidence>
<dbReference type="RefSeq" id="WP_034097292.1">
    <property type="nucleotide sequence ID" value="NZ_CAUQUF010000029.1"/>
</dbReference>